<accession>A0A1Y1VMT5</accession>
<reference evidence="1 2" key="2">
    <citation type="submission" date="2016-08" db="EMBL/GenBank/DDBJ databases">
        <title>Pervasive Adenine N6-methylation of Active Genes in Fungi.</title>
        <authorList>
            <consortium name="DOE Joint Genome Institute"/>
            <person name="Mondo S.J."/>
            <person name="Dannebaum R.O."/>
            <person name="Kuo R.C."/>
            <person name="Labutti K."/>
            <person name="Haridas S."/>
            <person name="Kuo A."/>
            <person name="Salamov A."/>
            <person name="Ahrendt S.R."/>
            <person name="Lipzen A."/>
            <person name="Sullivan W."/>
            <person name="Andreopoulos W.B."/>
            <person name="Clum A."/>
            <person name="Lindquist E."/>
            <person name="Daum C."/>
            <person name="Ramamoorthy G.K."/>
            <person name="Gryganskyi A."/>
            <person name="Culley D."/>
            <person name="Magnuson J.K."/>
            <person name="James T.Y."/>
            <person name="O'Malley M.A."/>
            <person name="Stajich J.E."/>
            <person name="Spatafora J.W."/>
            <person name="Visel A."/>
            <person name="Grigoriev I.V."/>
        </authorList>
    </citation>
    <scope>NUCLEOTIDE SEQUENCE [LARGE SCALE GENOMIC DNA]</scope>
    <source>
        <strain evidence="2">finn</strain>
    </source>
</reference>
<comment type="caution">
    <text evidence="1">The sequence shown here is derived from an EMBL/GenBank/DDBJ whole genome shotgun (WGS) entry which is preliminary data.</text>
</comment>
<dbReference type="AlphaFoldDB" id="A0A1Y1VMT5"/>
<organism evidence="1 2">
    <name type="scientific">Piromyces finnis</name>
    <dbReference type="NCBI Taxonomy" id="1754191"/>
    <lineage>
        <taxon>Eukaryota</taxon>
        <taxon>Fungi</taxon>
        <taxon>Fungi incertae sedis</taxon>
        <taxon>Chytridiomycota</taxon>
        <taxon>Chytridiomycota incertae sedis</taxon>
        <taxon>Neocallimastigomycetes</taxon>
        <taxon>Neocallimastigales</taxon>
        <taxon>Neocallimastigaceae</taxon>
        <taxon>Piromyces</taxon>
    </lineage>
</organism>
<sequence>MDIKKVFGIKRSNSIDYNDHNCNNYKRQKFNNEISQYQVYKMKCSIVHPDSYNLYNNVSDITNYFNNNNYNYHYFKKNSDQILNNCIDNKQVVLPETSNNYIDNEFSNYSSEYEQINITLKNLHEHSQTYKNNQNTDIVNNNGNDNSNSIYTDFYVKINSHLKNIHITNIKQHGKEYLE</sequence>
<gene>
    <name evidence="1" type="ORF">BCR36DRAFT_401720</name>
</gene>
<name>A0A1Y1VMT5_9FUNG</name>
<dbReference type="Proteomes" id="UP000193719">
    <property type="component" value="Unassembled WGS sequence"/>
</dbReference>
<reference evidence="1 2" key="1">
    <citation type="submission" date="2016-08" db="EMBL/GenBank/DDBJ databases">
        <title>Genomes of anaerobic fungi encode conserved fungal cellulosomes for biomass hydrolysis.</title>
        <authorList>
            <consortium name="DOE Joint Genome Institute"/>
            <person name="Haitjema C.H."/>
            <person name="Gilmore S.P."/>
            <person name="Henske J.K."/>
            <person name="Solomon K.V."/>
            <person name="De Groot R."/>
            <person name="Kuo A."/>
            <person name="Mondo S.J."/>
            <person name="Salamov A.A."/>
            <person name="Labutti K."/>
            <person name="Zhao Z."/>
            <person name="Chiniquy J."/>
            <person name="Barry K."/>
            <person name="Brewer H.M."/>
            <person name="Purvine S.O."/>
            <person name="Wright A.T."/>
            <person name="Boxma B."/>
            <person name="Van Alen T."/>
            <person name="Hackstein J.H."/>
            <person name="Baker S.E."/>
            <person name="Grigoriev I.V."/>
            <person name="O'Malley M.A."/>
        </authorList>
    </citation>
    <scope>NUCLEOTIDE SEQUENCE [LARGE SCALE GENOMIC DNA]</scope>
    <source>
        <strain evidence="2">finn</strain>
    </source>
</reference>
<dbReference type="EMBL" id="MCFH01000002">
    <property type="protein sequence ID" value="ORX60227.1"/>
    <property type="molecule type" value="Genomic_DNA"/>
</dbReference>
<evidence type="ECO:0000313" key="1">
    <source>
        <dbReference type="EMBL" id="ORX60227.1"/>
    </source>
</evidence>
<dbReference type="OrthoDB" id="2152089at2759"/>
<proteinExistence type="predicted"/>
<evidence type="ECO:0000313" key="2">
    <source>
        <dbReference type="Proteomes" id="UP000193719"/>
    </source>
</evidence>
<keyword evidence="2" id="KW-1185">Reference proteome</keyword>
<protein>
    <submittedName>
        <fullName evidence="1">Uncharacterized protein</fullName>
    </submittedName>
</protein>